<keyword evidence="11" id="KW-0503">Monooxygenase</keyword>
<keyword evidence="8 14" id="KW-1133">Transmembrane helix</keyword>
<evidence type="ECO:0000256" key="10">
    <source>
        <dbReference type="ARBA" id="ARBA00023004"/>
    </source>
</evidence>
<dbReference type="FunFam" id="1.10.630.10:FF:000011">
    <property type="entry name" value="Cytochrome P450 83B1"/>
    <property type="match status" value="1"/>
</dbReference>
<evidence type="ECO:0000256" key="2">
    <source>
        <dbReference type="ARBA" id="ARBA00004370"/>
    </source>
</evidence>
<keyword evidence="10 13" id="KW-0408">Iron</keyword>
<evidence type="ECO:0000313" key="16">
    <source>
        <dbReference type="Proteomes" id="UP000243975"/>
    </source>
</evidence>
<dbReference type="InterPro" id="IPR017972">
    <property type="entry name" value="Cyt_P450_CS"/>
</dbReference>
<keyword evidence="5 13" id="KW-0349">Heme</keyword>
<sequence>MDILTFFPSWFLPTVVVLFFSCIYVYALRWKNSSMAAPKLPPGPPGLPILGNFHQILSKGLQEILWDLSHKYGPVMLIHLGTQPFLIISSTEMATQVLKTHDLEMCTRPVSQGSKRLSFNYMDVAFTPHSDHWRDMRKVLVSEYLGAKRTRLFKKALEVEVEGLVHALSSTTTANLDDMMLNLVYDVVCKVALGKSYREEMFNGKTLKEIVEETVLMLSGSFSDIFPTFGWILDELRGWNRRLDRCFSDFDGILQMIIDEHVDRKATAVPGDHENDLIDDYLPRLTTDEIKGILMNVLNGAIDTTTITMVWAMSEIFKNPRIMQKLQNEIRSCVGANSRVDESDITQMKYLKMVVKETLRLHPPPAFLIARECMKRCEIGGYDVLPGTKVLVNSWGIGRDSRVWKEKPTEFRPERFETVEVDFGGKHFEMTPFGGGRRACPGYNQGTSTVEFTIANLLYWFDWKTPDGKKNEDLDMEESGMQLVHRKTPLCLVPIKHNWQQQSSMSAPYKLPPNPPKLPIIGNLHHLLGKSRHHALWQLSQIYGPIMLFYIGSKPFLVISSSSMAKQVLKTQDHICCSRTVFQATKRLTYNYSDVAFSPYTDHWREMRKILVSEFLGPKRAKLFNHVLVAFGKNYREPPLKGLSLEAMIDETMEVLNGSVGDSFPWLGQILDKFSGWNGRVEKCFSNLDAYMEAIFDEHENHSIEDISDDDKDFVHSILELSSKGNASLTKQDMKALVMNVLNGGIDTTVATLVWAMSEIVANGRVMQKLQNEIRTCTGRIKKAKEVDTTKMKYLKMVVKETLRLHPPVPLLIPHESISHCRIGGYDVFPKTTILTNGWAIGRDPKTWGENAGEFYPERFDEIDIVEVEVECEMVPFGGGRRSCPAMKTAPATVELVIGNLLYWFDWEVINNESLNLQEEGSLVAHKKFPLWLVPTKHI</sequence>
<evidence type="ECO:0000256" key="12">
    <source>
        <dbReference type="ARBA" id="ARBA00023136"/>
    </source>
</evidence>
<comment type="pathway">
    <text evidence="3">Secondary metabolite biosynthesis; terpenoid biosynthesis.</text>
</comment>
<dbReference type="Pfam" id="PF00067">
    <property type="entry name" value="p450"/>
    <property type="match status" value="3"/>
</dbReference>
<evidence type="ECO:0000256" key="13">
    <source>
        <dbReference type="PIRSR" id="PIRSR602401-1"/>
    </source>
</evidence>
<dbReference type="PRINTS" id="PR00385">
    <property type="entry name" value="P450"/>
</dbReference>
<evidence type="ECO:0000256" key="14">
    <source>
        <dbReference type="SAM" id="Phobius"/>
    </source>
</evidence>
<dbReference type="CDD" id="cd11072">
    <property type="entry name" value="CYP71-like"/>
    <property type="match status" value="1"/>
</dbReference>
<dbReference type="PRINTS" id="PR00463">
    <property type="entry name" value="EP450I"/>
</dbReference>
<dbReference type="GO" id="GO:0051762">
    <property type="term" value="P:sesquiterpene biosynthetic process"/>
    <property type="evidence" value="ECO:0007669"/>
    <property type="project" value="UniProtKB-ARBA"/>
</dbReference>
<keyword evidence="6 14" id="KW-0812">Transmembrane</keyword>
<feature type="binding site" description="axial binding residue" evidence="13">
    <location>
        <position position="440"/>
    </location>
    <ligand>
        <name>heme</name>
        <dbReference type="ChEBI" id="CHEBI:30413"/>
    </ligand>
    <ligandPart>
        <name>Fe</name>
        <dbReference type="ChEBI" id="CHEBI:18248"/>
    </ligandPart>
</feature>
<protein>
    <submittedName>
        <fullName evidence="15">Cytochrome P450</fullName>
    </submittedName>
</protein>
<evidence type="ECO:0000256" key="9">
    <source>
        <dbReference type="ARBA" id="ARBA00023002"/>
    </source>
</evidence>
<comment type="subcellular location">
    <subcellularLocation>
        <location evidence="2">Membrane</location>
    </subcellularLocation>
</comment>
<keyword evidence="16" id="KW-1185">Reference proteome</keyword>
<dbReference type="InterPro" id="IPR036396">
    <property type="entry name" value="Cyt_P450_sf"/>
</dbReference>
<feature type="transmembrane region" description="Helical" evidence="14">
    <location>
        <begin position="6"/>
        <end position="27"/>
    </location>
</feature>
<comment type="caution">
    <text evidence="15">The sequence shown here is derived from an EMBL/GenBank/DDBJ whole genome shotgun (WGS) entry which is preliminary data.</text>
</comment>
<dbReference type="PANTHER" id="PTHR47955">
    <property type="entry name" value="CYTOCHROME P450 FAMILY 71 PROTEIN"/>
    <property type="match status" value="1"/>
</dbReference>
<name>A0A103YI58_CYNCS</name>
<evidence type="ECO:0000256" key="8">
    <source>
        <dbReference type="ARBA" id="ARBA00022989"/>
    </source>
</evidence>
<organism evidence="15 16">
    <name type="scientific">Cynara cardunculus var. scolymus</name>
    <name type="common">Globe artichoke</name>
    <name type="synonym">Cynara scolymus</name>
    <dbReference type="NCBI Taxonomy" id="59895"/>
    <lineage>
        <taxon>Eukaryota</taxon>
        <taxon>Viridiplantae</taxon>
        <taxon>Streptophyta</taxon>
        <taxon>Embryophyta</taxon>
        <taxon>Tracheophyta</taxon>
        <taxon>Spermatophyta</taxon>
        <taxon>Magnoliopsida</taxon>
        <taxon>eudicotyledons</taxon>
        <taxon>Gunneridae</taxon>
        <taxon>Pentapetalae</taxon>
        <taxon>asterids</taxon>
        <taxon>campanulids</taxon>
        <taxon>Asterales</taxon>
        <taxon>Asteraceae</taxon>
        <taxon>Carduoideae</taxon>
        <taxon>Cardueae</taxon>
        <taxon>Carduinae</taxon>
        <taxon>Cynara</taxon>
    </lineage>
</organism>
<reference evidence="15 16" key="1">
    <citation type="journal article" date="2016" name="Sci. Rep.">
        <title>The genome sequence of the outbreeding globe artichoke constructed de novo incorporating a phase-aware low-pass sequencing strategy of F1 progeny.</title>
        <authorList>
            <person name="Scaglione D."/>
            <person name="Reyes-Chin-Wo S."/>
            <person name="Acquadro A."/>
            <person name="Froenicke L."/>
            <person name="Portis E."/>
            <person name="Beitel C."/>
            <person name="Tirone M."/>
            <person name="Mauro R."/>
            <person name="Lo Monaco A."/>
            <person name="Mauromicale G."/>
            <person name="Faccioli P."/>
            <person name="Cattivelli L."/>
            <person name="Rieseberg L."/>
            <person name="Michelmore R."/>
            <person name="Lanteri S."/>
        </authorList>
    </citation>
    <scope>NUCLEOTIDE SEQUENCE [LARGE SCALE GENOMIC DNA]</scope>
    <source>
        <strain evidence="15">2C</strain>
    </source>
</reference>
<evidence type="ECO:0000256" key="11">
    <source>
        <dbReference type="ARBA" id="ARBA00023033"/>
    </source>
</evidence>
<dbReference type="AlphaFoldDB" id="A0A103YI58"/>
<evidence type="ECO:0000313" key="15">
    <source>
        <dbReference type="EMBL" id="KVI09534.1"/>
    </source>
</evidence>
<dbReference type="GO" id="GO:0016712">
    <property type="term" value="F:oxidoreductase activity, acting on paired donors, with incorporation or reduction of molecular oxygen, reduced flavin or flavoprotein as one donor, and incorporation of one atom of oxygen"/>
    <property type="evidence" value="ECO:0007669"/>
    <property type="project" value="UniProtKB-ARBA"/>
</dbReference>
<dbReference type="FunFam" id="1.10.630.10:FF:000126">
    <property type="entry name" value="Predicted protein"/>
    <property type="match status" value="1"/>
</dbReference>
<dbReference type="Gene3D" id="1.10.630.10">
    <property type="entry name" value="Cytochrome P450"/>
    <property type="match status" value="2"/>
</dbReference>
<dbReference type="PROSITE" id="PS00086">
    <property type="entry name" value="CYTOCHROME_P450"/>
    <property type="match status" value="2"/>
</dbReference>
<dbReference type="PANTHER" id="PTHR47955:SF9">
    <property type="entry name" value="PREMNASPIRODIENE OXYGENASE-LIKE"/>
    <property type="match status" value="1"/>
</dbReference>
<evidence type="ECO:0000256" key="4">
    <source>
        <dbReference type="ARBA" id="ARBA00010617"/>
    </source>
</evidence>
<dbReference type="InterPro" id="IPR001128">
    <property type="entry name" value="Cyt_P450"/>
</dbReference>
<comment type="cofactor">
    <cofactor evidence="1 13">
        <name>heme</name>
        <dbReference type="ChEBI" id="CHEBI:30413"/>
    </cofactor>
</comment>
<dbReference type="STRING" id="59895.A0A103YI58"/>
<dbReference type="SUPFAM" id="SSF48264">
    <property type="entry name" value="Cytochrome P450"/>
    <property type="match status" value="2"/>
</dbReference>
<evidence type="ECO:0000256" key="7">
    <source>
        <dbReference type="ARBA" id="ARBA00022723"/>
    </source>
</evidence>
<keyword evidence="12 14" id="KW-0472">Membrane</keyword>
<evidence type="ECO:0000256" key="5">
    <source>
        <dbReference type="ARBA" id="ARBA00022617"/>
    </source>
</evidence>
<comment type="similarity">
    <text evidence="4">Belongs to the cytochrome P450 family.</text>
</comment>
<evidence type="ECO:0000256" key="3">
    <source>
        <dbReference type="ARBA" id="ARBA00004721"/>
    </source>
</evidence>
<keyword evidence="9" id="KW-0560">Oxidoreductase</keyword>
<evidence type="ECO:0000256" key="6">
    <source>
        <dbReference type="ARBA" id="ARBA00022692"/>
    </source>
</evidence>
<dbReference type="EMBL" id="LEKV01001057">
    <property type="protein sequence ID" value="KVI09534.1"/>
    <property type="molecule type" value="Genomic_DNA"/>
</dbReference>
<dbReference type="InterPro" id="IPR002401">
    <property type="entry name" value="Cyt_P450_E_grp-I"/>
</dbReference>
<keyword evidence="7 13" id="KW-0479">Metal-binding</keyword>
<dbReference type="GO" id="GO:0020037">
    <property type="term" value="F:heme binding"/>
    <property type="evidence" value="ECO:0007669"/>
    <property type="project" value="InterPro"/>
</dbReference>
<evidence type="ECO:0000256" key="1">
    <source>
        <dbReference type="ARBA" id="ARBA00001971"/>
    </source>
</evidence>
<gene>
    <name evidence="15" type="ORF">Ccrd_012073</name>
</gene>
<dbReference type="GO" id="GO:0005506">
    <property type="term" value="F:iron ion binding"/>
    <property type="evidence" value="ECO:0007669"/>
    <property type="project" value="InterPro"/>
</dbReference>
<proteinExistence type="inferred from homology"/>
<accession>A0A103YI58</accession>
<dbReference type="Gramene" id="KVI09534">
    <property type="protein sequence ID" value="KVI09534"/>
    <property type="gene ID" value="Ccrd_012073"/>
</dbReference>
<dbReference type="GO" id="GO:0016020">
    <property type="term" value="C:membrane"/>
    <property type="evidence" value="ECO:0007669"/>
    <property type="project" value="UniProtKB-SubCell"/>
</dbReference>
<dbReference type="Proteomes" id="UP000243975">
    <property type="component" value="Unassembled WGS sequence"/>
</dbReference>